<evidence type="ECO:0000313" key="6">
    <source>
        <dbReference type="Proteomes" id="UP000836402"/>
    </source>
</evidence>
<reference evidence="4" key="2">
    <citation type="journal article" date="2019" name="IMA Fungus">
        <title>Genome sequencing and comparison of five Tilletia species to identify candidate genes for the detection of regulated species infecting wheat.</title>
        <authorList>
            <person name="Nguyen H.D.T."/>
            <person name="Sultana T."/>
            <person name="Kesanakurti P."/>
            <person name="Hambleton S."/>
        </authorList>
    </citation>
    <scope>NUCLEOTIDE SEQUENCE</scope>
    <source>
        <strain evidence="4">DAOMC 238032</strain>
    </source>
</reference>
<feature type="compositionally biased region" description="Basic and acidic residues" evidence="1">
    <location>
        <begin position="15"/>
        <end position="28"/>
    </location>
</feature>
<reference evidence="3" key="3">
    <citation type="submission" date="2020-10" db="EMBL/GenBank/DDBJ databases">
        <authorList>
            <person name="Sedaghatjoo S."/>
        </authorList>
    </citation>
    <scope>NUCLEOTIDE SEQUENCE</scope>
    <source>
        <strain evidence="3">AZH3</strain>
    </source>
</reference>
<organism evidence="4 5">
    <name type="scientific">Tilletia caries</name>
    <name type="common">wheat bunt fungus</name>
    <dbReference type="NCBI Taxonomy" id="13290"/>
    <lineage>
        <taxon>Eukaryota</taxon>
        <taxon>Fungi</taxon>
        <taxon>Dikarya</taxon>
        <taxon>Basidiomycota</taxon>
        <taxon>Ustilaginomycotina</taxon>
        <taxon>Exobasidiomycetes</taxon>
        <taxon>Tilletiales</taxon>
        <taxon>Tilletiaceae</taxon>
        <taxon>Tilletia</taxon>
    </lineage>
</organism>
<feature type="transmembrane region" description="Helical" evidence="2">
    <location>
        <begin position="238"/>
        <end position="255"/>
    </location>
</feature>
<evidence type="ECO:0000313" key="5">
    <source>
        <dbReference type="Proteomes" id="UP000077671"/>
    </source>
</evidence>
<evidence type="ECO:0000313" key="3">
    <source>
        <dbReference type="EMBL" id="CAD6924159.1"/>
    </source>
</evidence>
<comment type="caution">
    <text evidence="4">The sequence shown here is derived from an EMBL/GenBank/DDBJ whole genome shotgun (WGS) entry which is preliminary data.</text>
</comment>
<keyword evidence="2" id="KW-0472">Membrane</keyword>
<evidence type="ECO:0008006" key="7">
    <source>
        <dbReference type="Google" id="ProtNLM"/>
    </source>
</evidence>
<feature type="transmembrane region" description="Helical" evidence="2">
    <location>
        <begin position="295"/>
        <end position="314"/>
    </location>
</feature>
<feature type="region of interest" description="Disordered" evidence="1">
    <location>
        <begin position="1"/>
        <end position="28"/>
    </location>
</feature>
<feature type="transmembrane region" description="Helical" evidence="2">
    <location>
        <begin position="173"/>
        <end position="192"/>
    </location>
</feature>
<dbReference type="AlphaFoldDB" id="A0A177VB02"/>
<feature type="transmembrane region" description="Helical" evidence="2">
    <location>
        <begin position="418"/>
        <end position="440"/>
    </location>
</feature>
<evidence type="ECO:0000256" key="2">
    <source>
        <dbReference type="SAM" id="Phobius"/>
    </source>
</evidence>
<accession>A0A177VB02</accession>
<protein>
    <recommendedName>
        <fullName evidence="7">Acyltransferase 3 domain-containing protein</fullName>
    </recommendedName>
</protein>
<name>A0A177VB02_9BASI</name>
<gene>
    <name evidence="4" type="ORF">A4X03_0g5029</name>
    <name evidence="3" type="ORF">JKIAZH3_G1745</name>
</gene>
<dbReference type="EMBL" id="CAJHJG010002856">
    <property type="protein sequence ID" value="CAD6924159.1"/>
    <property type="molecule type" value="Genomic_DNA"/>
</dbReference>
<feature type="transmembrane region" description="Helical" evidence="2">
    <location>
        <begin position="267"/>
        <end position="289"/>
    </location>
</feature>
<proteinExistence type="predicted"/>
<evidence type="ECO:0000313" key="4">
    <source>
        <dbReference type="EMBL" id="KAE8256815.1"/>
    </source>
</evidence>
<evidence type="ECO:0000256" key="1">
    <source>
        <dbReference type="SAM" id="MobiDB-lite"/>
    </source>
</evidence>
<keyword evidence="2" id="KW-1133">Transmembrane helix</keyword>
<feature type="transmembrane region" description="Helical" evidence="2">
    <location>
        <begin position="79"/>
        <end position="98"/>
    </location>
</feature>
<feature type="transmembrane region" description="Helical" evidence="2">
    <location>
        <begin position="452"/>
        <end position="474"/>
    </location>
</feature>
<dbReference type="Proteomes" id="UP000836402">
    <property type="component" value="Unassembled WGS sequence"/>
</dbReference>
<dbReference type="Proteomes" id="UP000077671">
    <property type="component" value="Unassembled WGS sequence"/>
</dbReference>
<feature type="transmembrane region" description="Helical" evidence="2">
    <location>
        <begin position="135"/>
        <end position="153"/>
    </location>
</feature>
<sequence length="492" mass="54732">MSAVPSQAPAPAPFVDEKRAAAPAAEEKEPVEYSEHGFVVLKGKARSSRTDFAFNPDASSDLGRTHATRIGYLEGFRGLLALQFLIFTFFRLFAPAIVTDTDRDGTKPASFIDVAPAWHSTLRKALTPVLFDGNLQLAAGIILSGRCVLQTFVERRSAITLAGTAFRRPFRFILPLAVALAFTSVLSVIGAFKHAPELSAETSNVLALPPRIWESILTYVNSIVTLMMSEGFALNERGLAFLPPSTFSFVIPIIFRQTYSIMPIAWLMPYTVLKWKAIFLMVFITASWWSGRWVFYSATGLAIAELSVVYLPIMPRSINITRSGSIKFWLPLLPLTTLALGIFLKYYFASMPEHSDFMTTHVDVVTGRWTQSPNPIYRHTRLDDYLVAASSLLLLEISPRSVRALFNNFALRWLGRISFALFLTSGTIMLSLGSLIYHHMVHSMGVTDSSKVLAAVFFATVPVSLATAEIFFWLSETTSNVAAKWLFNWIRT</sequence>
<reference evidence="4" key="1">
    <citation type="submission" date="2016-04" db="EMBL/GenBank/DDBJ databases">
        <authorList>
            <person name="Nguyen H.D."/>
            <person name="Kesanakurti P."/>
            <person name="Cullis J."/>
            <person name="Levesque C.A."/>
            <person name="Hambleton S."/>
        </authorList>
    </citation>
    <scope>NUCLEOTIDE SEQUENCE</scope>
    <source>
        <strain evidence="4">DAOMC 238032</strain>
    </source>
</reference>
<feature type="transmembrane region" description="Helical" evidence="2">
    <location>
        <begin position="326"/>
        <end position="348"/>
    </location>
</feature>
<keyword evidence="2" id="KW-0812">Transmembrane</keyword>
<dbReference type="EMBL" id="LWDD02000748">
    <property type="protein sequence ID" value="KAE8256815.1"/>
    <property type="molecule type" value="Genomic_DNA"/>
</dbReference>
<keyword evidence="6" id="KW-1185">Reference proteome</keyword>